<accession>A0A1M7KXK4</accession>
<dbReference type="Proteomes" id="UP000184364">
    <property type="component" value="Unassembled WGS sequence"/>
</dbReference>
<dbReference type="EMBL" id="FRAV01000076">
    <property type="protein sequence ID" value="SHM70216.1"/>
    <property type="molecule type" value="Genomic_DNA"/>
</dbReference>
<protein>
    <submittedName>
        <fullName evidence="1">Uncharacterized protein</fullName>
    </submittedName>
</protein>
<reference evidence="2" key="1">
    <citation type="submission" date="2016-11" db="EMBL/GenBank/DDBJ databases">
        <authorList>
            <person name="Varghese N."/>
            <person name="Submissions S."/>
        </authorList>
    </citation>
    <scope>NUCLEOTIDE SEQUENCE [LARGE SCALE GENOMIC DNA]</scope>
    <source>
        <strain evidence="2">DSM 26899</strain>
    </source>
</reference>
<evidence type="ECO:0000313" key="2">
    <source>
        <dbReference type="Proteomes" id="UP000184364"/>
    </source>
</evidence>
<keyword evidence="2" id="KW-1185">Reference proteome</keyword>
<proteinExistence type="predicted"/>
<evidence type="ECO:0000313" key="1">
    <source>
        <dbReference type="EMBL" id="SHM70216.1"/>
    </source>
</evidence>
<dbReference type="AlphaFoldDB" id="A0A1M7KXK4"/>
<name>A0A1M7KXK4_9FLAO</name>
<organism evidence="1 2">
    <name type="scientific">Chryseobacterium polytrichastri</name>
    <dbReference type="NCBI Taxonomy" id="1302687"/>
    <lineage>
        <taxon>Bacteria</taxon>
        <taxon>Pseudomonadati</taxon>
        <taxon>Bacteroidota</taxon>
        <taxon>Flavobacteriia</taxon>
        <taxon>Flavobacteriales</taxon>
        <taxon>Weeksellaceae</taxon>
        <taxon>Chryseobacterium group</taxon>
        <taxon>Chryseobacterium</taxon>
    </lineage>
</organism>
<gene>
    <name evidence="1" type="ORF">SAMN05444267_10761</name>
</gene>
<sequence length="48" mass="5645">MWLNKKTPPSYSLGSPLFSSFEIILKDNLKKGELNKYEYKLICSNKYN</sequence>